<reference evidence="1" key="1">
    <citation type="submission" date="2021-09" db="EMBL/GenBank/DDBJ databases">
        <title>The genome of Mauremys mutica provides insights into the evolution of semi-aquatic lifestyle.</title>
        <authorList>
            <person name="Gong S."/>
            <person name="Gao Y."/>
        </authorList>
    </citation>
    <scope>NUCLEOTIDE SEQUENCE</scope>
    <source>
        <strain evidence="1">MM-2020</strain>
        <tissue evidence="1">Muscle</tissue>
    </source>
</reference>
<sequence length="112" mass="12461">MSLPSSLALNSGKAACYGEGRYPSVSVGCSEGKVAWLECHCTPAISSCRMALYGFSELHQEPRYALVGHEIREEQRWLQDTLSNPFSCSDKKSRLSVQTDHWQILGLLSRIV</sequence>
<organism evidence="1 2">
    <name type="scientific">Mauremys mutica</name>
    <name type="common">yellowpond turtle</name>
    <dbReference type="NCBI Taxonomy" id="74926"/>
    <lineage>
        <taxon>Eukaryota</taxon>
        <taxon>Metazoa</taxon>
        <taxon>Chordata</taxon>
        <taxon>Craniata</taxon>
        <taxon>Vertebrata</taxon>
        <taxon>Euteleostomi</taxon>
        <taxon>Archelosauria</taxon>
        <taxon>Testudinata</taxon>
        <taxon>Testudines</taxon>
        <taxon>Cryptodira</taxon>
        <taxon>Durocryptodira</taxon>
        <taxon>Testudinoidea</taxon>
        <taxon>Geoemydidae</taxon>
        <taxon>Geoemydinae</taxon>
        <taxon>Mauremys</taxon>
    </lineage>
</organism>
<dbReference type="EMBL" id="JAHDVG010000483">
    <property type="protein sequence ID" value="KAH1171808.1"/>
    <property type="molecule type" value="Genomic_DNA"/>
</dbReference>
<keyword evidence="2" id="KW-1185">Reference proteome</keyword>
<protein>
    <submittedName>
        <fullName evidence="1">Uncharacterized protein</fullName>
    </submittedName>
</protein>
<comment type="caution">
    <text evidence="1">The sequence shown here is derived from an EMBL/GenBank/DDBJ whole genome shotgun (WGS) entry which is preliminary data.</text>
</comment>
<evidence type="ECO:0000313" key="1">
    <source>
        <dbReference type="EMBL" id="KAH1171808.1"/>
    </source>
</evidence>
<accession>A0A9D4AV18</accession>
<dbReference type="AlphaFoldDB" id="A0A9D4AV18"/>
<dbReference type="Proteomes" id="UP000827986">
    <property type="component" value="Unassembled WGS sequence"/>
</dbReference>
<evidence type="ECO:0000313" key="2">
    <source>
        <dbReference type="Proteomes" id="UP000827986"/>
    </source>
</evidence>
<gene>
    <name evidence="1" type="ORF">KIL84_007426</name>
</gene>
<proteinExistence type="predicted"/>
<name>A0A9D4AV18_9SAUR</name>